<gene>
    <name evidence="10" type="primary">murF</name>
    <name evidence="16" type="ORF">D6T63_11780</name>
</gene>
<dbReference type="InterPro" id="IPR005863">
    <property type="entry name" value="UDP-N-AcMur_synth"/>
</dbReference>
<dbReference type="EMBL" id="QZVT01000005">
    <property type="protein sequence ID" value="RJT79272.1"/>
    <property type="molecule type" value="Genomic_DNA"/>
</dbReference>
<dbReference type="GO" id="GO:0008766">
    <property type="term" value="F:UDP-N-acetylmuramoylalanyl-D-glutamyl-2,6-diaminopimelate-D-alanyl-D-alanine ligase activity"/>
    <property type="evidence" value="ECO:0007669"/>
    <property type="project" value="RHEA"/>
</dbReference>
<dbReference type="RefSeq" id="WP_120149216.1">
    <property type="nucleotide sequence ID" value="NZ_QZVT01000005.1"/>
</dbReference>
<dbReference type="SUPFAM" id="SSF53623">
    <property type="entry name" value="MurD-like peptide ligases, catalytic domain"/>
    <property type="match status" value="1"/>
</dbReference>
<keyword evidence="3 10" id="KW-0132">Cell division</keyword>
<keyword evidence="7 10" id="KW-0573">Peptidoglycan synthesis</keyword>
<feature type="region of interest" description="Disordered" evidence="12">
    <location>
        <begin position="482"/>
        <end position="514"/>
    </location>
</feature>
<keyword evidence="6 10" id="KW-0133">Cell shape</keyword>
<dbReference type="Pfam" id="PF08245">
    <property type="entry name" value="Mur_ligase_M"/>
    <property type="match status" value="1"/>
</dbReference>
<evidence type="ECO:0000259" key="15">
    <source>
        <dbReference type="Pfam" id="PF08245"/>
    </source>
</evidence>
<comment type="caution">
    <text evidence="16">The sequence shown here is derived from an EMBL/GenBank/DDBJ whole genome shotgun (WGS) entry which is preliminary data.</text>
</comment>
<comment type="catalytic activity">
    <reaction evidence="10 11">
        <text>D-alanyl-D-alanine + UDP-N-acetyl-alpha-D-muramoyl-L-alanyl-gamma-D-glutamyl-meso-2,6-diaminopimelate + ATP = UDP-N-acetyl-alpha-D-muramoyl-L-alanyl-gamma-D-glutamyl-meso-2,6-diaminopimeloyl-D-alanyl-D-alanine + ADP + phosphate + H(+)</text>
        <dbReference type="Rhea" id="RHEA:28374"/>
        <dbReference type="ChEBI" id="CHEBI:15378"/>
        <dbReference type="ChEBI" id="CHEBI:30616"/>
        <dbReference type="ChEBI" id="CHEBI:43474"/>
        <dbReference type="ChEBI" id="CHEBI:57822"/>
        <dbReference type="ChEBI" id="CHEBI:61386"/>
        <dbReference type="ChEBI" id="CHEBI:83905"/>
        <dbReference type="ChEBI" id="CHEBI:456216"/>
        <dbReference type="EC" id="6.3.2.10"/>
    </reaction>
</comment>
<dbReference type="GO" id="GO:0051301">
    <property type="term" value="P:cell division"/>
    <property type="evidence" value="ECO:0007669"/>
    <property type="project" value="UniProtKB-KW"/>
</dbReference>
<protein>
    <recommendedName>
        <fullName evidence="10 11">UDP-N-acetylmuramoyl-tripeptide--D-alanyl-D-alanine ligase</fullName>
        <ecNumber evidence="10 11">6.3.2.10</ecNumber>
    </recommendedName>
    <alternativeName>
        <fullName evidence="10">D-alanyl-D-alanine-adding enzyme</fullName>
    </alternativeName>
</protein>
<dbReference type="Pfam" id="PF02875">
    <property type="entry name" value="Mur_ligase_C"/>
    <property type="match status" value="1"/>
</dbReference>
<evidence type="ECO:0000256" key="4">
    <source>
        <dbReference type="ARBA" id="ARBA00022741"/>
    </source>
</evidence>
<evidence type="ECO:0000256" key="5">
    <source>
        <dbReference type="ARBA" id="ARBA00022840"/>
    </source>
</evidence>
<dbReference type="AlphaFoldDB" id="A0A3A5M6T1"/>
<dbReference type="Gene3D" id="3.40.1190.10">
    <property type="entry name" value="Mur-like, catalytic domain"/>
    <property type="match status" value="1"/>
</dbReference>
<dbReference type="PANTHER" id="PTHR43024:SF1">
    <property type="entry name" value="UDP-N-ACETYLMURAMOYL-TRIPEPTIDE--D-ALANYL-D-ALANINE LIGASE"/>
    <property type="match status" value="1"/>
</dbReference>
<dbReference type="InterPro" id="IPR004101">
    <property type="entry name" value="Mur_ligase_C"/>
</dbReference>
<dbReference type="InterPro" id="IPR036615">
    <property type="entry name" value="Mur_ligase_C_dom_sf"/>
</dbReference>
<dbReference type="Gene3D" id="3.90.190.20">
    <property type="entry name" value="Mur ligase, C-terminal domain"/>
    <property type="match status" value="1"/>
</dbReference>
<evidence type="ECO:0000256" key="6">
    <source>
        <dbReference type="ARBA" id="ARBA00022960"/>
    </source>
</evidence>
<dbReference type="InterPro" id="IPR000713">
    <property type="entry name" value="Mur_ligase_N"/>
</dbReference>
<dbReference type="GO" id="GO:0005737">
    <property type="term" value="C:cytoplasm"/>
    <property type="evidence" value="ECO:0007669"/>
    <property type="project" value="UniProtKB-SubCell"/>
</dbReference>
<evidence type="ECO:0000256" key="11">
    <source>
        <dbReference type="RuleBase" id="RU004136"/>
    </source>
</evidence>
<dbReference type="GO" id="GO:0005524">
    <property type="term" value="F:ATP binding"/>
    <property type="evidence" value="ECO:0007669"/>
    <property type="project" value="UniProtKB-UniRule"/>
</dbReference>
<dbReference type="InterPro" id="IPR036565">
    <property type="entry name" value="Mur-like_cat_sf"/>
</dbReference>
<keyword evidence="9 10" id="KW-0961">Cell wall biogenesis/degradation</keyword>
<feature type="domain" description="Mur ligase N-terminal catalytic" evidence="13">
    <location>
        <begin position="33"/>
        <end position="78"/>
    </location>
</feature>
<name>A0A3A5M6T1_9MICC</name>
<evidence type="ECO:0000256" key="8">
    <source>
        <dbReference type="ARBA" id="ARBA00023306"/>
    </source>
</evidence>
<feature type="domain" description="Mur ligase C-terminal" evidence="14">
    <location>
        <begin position="337"/>
        <end position="463"/>
    </location>
</feature>
<keyword evidence="8 10" id="KW-0131">Cell cycle</keyword>
<dbReference type="GO" id="GO:0071555">
    <property type="term" value="P:cell wall organization"/>
    <property type="evidence" value="ECO:0007669"/>
    <property type="project" value="UniProtKB-KW"/>
</dbReference>
<proteinExistence type="inferred from homology"/>
<dbReference type="Pfam" id="PF01225">
    <property type="entry name" value="Mur_ligase"/>
    <property type="match status" value="1"/>
</dbReference>
<dbReference type="InterPro" id="IPR035911">
    <property type="entry name" value="MurE/MurF_N"/>
</dbReference>
<evidence type="ECO:0000256" key="9">
    <source>
        <dbReference type="ARBA" id="ARBA00023316"/>
    </source>
</evidence>
<organism evidence="16 17">
    <name type="scientific">Arthrobacter cheniae</name>
    <dbReference type="NCBI Taxonomy" id="1258888"/>
    <lineage>
        <taxon>Bacteria</taxon>
        <taxon>Bacillati</taxon>
        <taxon>Actinomycetota</taxon>
        <taxon>Actinomycetes</taxon>
        <taxon>Micrococcales</taxon>
        <taxon>Micrococcaceae</taxon>
        <taxon>Arthrobacter</taxon>
    </lineage>
</organism>
<dbReference type="GO" id="GO:0009252">
    <property type="term" value="P:peptidoglycan biosynthetic process"/>
    <property type="evidence" value="ECO:0007669"/>
    <property type="project" value="UniProtKB-UniRule"/>
</dbReference>
<dbReference type="Gene3D" id="3.40.1390.10">
    <property type="entry name" value="MurE/MurF, N-terminal domain"/>
    <property type="match status" value="1"/>
</dbReference>
<dbReference type="NCBIfam" id="TIGR01143">
    <property type="entry name" value="murF"/>
    <property type="match status" value="1"/>
</dbReference>
<evidence type="ECO:0000256" key="2">
    <source>
        <dbReference type="ARBA" id="ARBA00022598"/>
    </source>
</evidence>
<evidence type="ECO:0000256" key="12">
    <source>
        <dbReference type="SAM" id="MobiDB-lite"/>
    </source>
</evidence>
<accession>A0A3A5M6T1</accession>
<dbReference type="HAMAP" id="MF_02019">
    <property type="entry name" value="MurF"/>
    <property type="match status" value="1"/>
</dbReference>
<comment type="pathway">
    <text evidence="10 11">Cell wall biogenesis; peptidoglycan biosynthesis.</text>
</comment>
<keyword evidence="5 10" id="KW-0067">ATP-binding</keyword>
<comment type="subcellular location">
    <subcellularLocation>
        <location evidence="10 11">Cytoplasm</location>
    </subcellularLocation>
</comment>
<reference evidence="16 17" key="1">
    <citation type="submission" date="2018-09" db="EMBL/GenBank/DDBJ databases">
        <title>Novel species of Arthrobacter.</title>
        <authorList>
            <person name="Liu Q."/>
            <person name="Xin Y.-H."/>
        </authorList>
    </citation>
    <scope>NUCLEOTIDE SEQUENCE [LARGE SCALE GENOMIC DNA]</scope>
    <source>
        <strain evidence="16 17">Hz2</strain>
    </source>
</reference>
<sequence>MIEFSAAEIAALTGGVLVGTDPAGPTITVTSAATDSRESTPGSLFVAKPGEESDGHLFIGSAFERGAVLALAERDVTAPDGVSFPSVVVADAVLAMGVLAAEIVRRLRAAGDLTVVGITGSAGKTTTKDLLAGILATHGPTVAPRGSYNGEVGVPLTVFEADWDTRYLVIEMGATKPGHIAYLASLVQPDIGVVLGVGSAHAGEFGGVENIAQAKGELFEALPATGTAVINADDERVLAMQSRTRARRTFFTSSADFAADGGDPVVRARNSTTTAEGNPSFTLLFPDGSEHEVVSPLLGLHHTTNLLAAATVAYTIGCAPDDIVASLRTQAAASRWRMERTERVDGVTVINDAYNANPESMRAALRTLAELGSGRRRTWAVLGEMLELGDRSIEEHDLLGRVVVRLNISKLICVGPNTRALFNGAVLEGSWGSEAVHVDDPEAAERILAAELEPRDIVLFKSSNGAGLRFLGDRVAHAVPNASVSAGQADTADRLAADSEADSGPDGSGKAHQP</sequence>
<evidence type="ECO:0000313" key="16">
    <source>
        <dbReference type="EMBL" id="RJT79272.1"/>
    </source>
</evidence>
<dbReference type="SUPFAM" id="SSF63418">
    <property type="entry name" value="MurE/MurF N-terminal domain"/>
    <property type="match status" value="1"/>
</dbReference>
<keyword evidence="17" id="KW-1185">Reference proteome</keyword>
<evidence type="ECO:0000256" key="10">
    <source>
        <dbReference type="HAMAP-Rule" id="MF_02019"/>
    </source>
</evidence>
<evidence type="ECO:0000259" key="13">
    <source>
        <dbReference type="Pfam" id="PF01225"/>
    </source>
</evidence>
<dbReference type="SUPFAM" id="SSF53244">
    <property type="entry name" value="MurD-like peptide ligases, peptide-binding domain"/>
    <property type="match status" value="1"/>
</dbReference>
<dbReference type="InterPro" id="IPR013221">
    <property type="entry name" value="Mur_ligase_cen"/>
</dbReference>
<evidence type="ECO:0000259" key="14">
    <source>
        <dbReference type="Pfam" id="PF02875"/>
    </source>
</evidence>
<dbReference type="UniPathway" id="UPA00219"/>
<evidence type="ECO:0000256" key="1">
    <source>
        <dbReference type="ARBA" id="ARBA00022490"/>
    </source>
</evidence>
<dbReference type="PANTHER" id="PTHR43024">
    <property type="entry name" value="UDP-N-ACETYLMURAMOYL-TRIPEPTIDE--D-ALANYL-D-ALANINE LIGASE"/>
    <property type="match status" value="1"/>
</dbReference>
<dbReference type="GO" id="GO:0008360">
    <property type="term" value="P:regulation of cell shape"/>
    <property type="evidence" value="ECO:0007669"/>
    <property type="project" value="UniProtKB-KW"/>
</dbReference>
<feature type="binding site" evidence="10">
    <location>
        <begin position="120"/>
        <end position="126"/>
    </location>
    <ligand>
        <name>ATP</name>
        <dbReference type="ChEBI" id="CHEBI:30616"/>
    </ligand>
</feature>
<comment type="similarity">
    <text evidence="10">Belongs to the MurCDEF family. MurF subfamily.</text>
</comment>
<evidence type="ECO:0000313" key="17">
    <source>
        <dbReference type="Proteomes" id="UP000272560"/>
    </source>
</evidence>
<evidence type="ECO:0000256" key="7">
    <source>
        <dbReference type="ARBA" id="ARBA00022984"/>
    </source>
</evidence>
<evidence type="ECO:0000256" key="3">
    <source>
        <dbReference type="ARBA" id="ARBA00022618"/>
    </source>
</evidence>
<dbReference type="Proteomes" id="UP000272560">
    <property type="component" value="Unassembled WGS sequence"/>
</dbReference>
<dbReference type="InterPro" id="IPR051046">
    <property type="entry name" value="MurCDEF_CellWall_CoF430Synth"/>
</dbReference>
<dbReference type="GO" id="GO:0047480">
    <property type="term" value="F:UDP-N-acetylmuramoyl-tripeptide-D-alanyl-D-alanine ligase activity"/>
    <property type="evidence" value="ECO:0007669"/>
    <property type="project" value="UniProtKB-UniRule"/>
</dbReference>
<feature type="domain" description="Mur ligase central" evidence="15">
    <location>
        <begin position="118"/>
        <end position="313"/>
    </location>
</feature>
<keyword evidence="1 10" id="KW-0963">Cytoplasm</keyword>
<comment type="function">
    <text evidence="10 11">Involved in cell wall formation. Catalyzes the final step in the synthesis of UDP-N-acetylmuramoyl-pentapeptide, the precursor of murein.</text>
</comment>
<keyword evidence="4 10" id="KW-0547">Nucleotide-binding</keyword>
<dbReference type="OrthoDB" id="9800958at2"/>
<keyword evidence="2 10" id="KW-0436">Ligase</keyword>
<dbReference type="EC" id="6.3.2.10" evidence="10 11"/>